<protein>
    <submittedName>
        <fullName evidence="2">GNAT family N-acetyltransferase</fullName>
    </submittedName>
</protein>
<keyword evidence="3" id="KW-1185">Reference proteome</keyword>
<dbReference type="PANTHER" id="PTHR43328:SF1">
    <property type="entry name" value="N-ACETYLTRANSFERASE DOMAIN-CONTAINING PROTEIN"/>
    <property type="match status" value="1"/>
</dbReference>
<dbReference type="InterPro" id="IPR027455">
    <property type="entry name" value="Sper_AcTfrase_N"/>
</dbReference>
<evidence type="ECO:0000259" key="1">
    <source>
        <dbReference type="PROSITE" id="PS51186"/>
    </source>
</evidence>
<evidence type="ECO:0000313" key="2">
    <source>
        <dbReference type="EMBL" id="QRG70439.1"/>
    </source>
</evidence>
<organism evidence="2 3">
    <name type="scientific">Brevibacillus choshinensis</name>
    <dbReference type="NCBI Taxonomy" id="54911"/>
    <lineage>
        <taxon>Bacteria</taxon>
        <taxon>Bacillati</taxon>
        <taxon>Bacillota</taxon>
        <taxon>Bacilli</taxon>
        <taxon>Bacillales</taxon>
        <taxon>Paenibacillaceae</taxon>
        <taxon>Brevibacillus</taxon>
    </lineage>
</organism>
<dbReference type="InterPro" id="IPR000182">
    <property type="entry name" value="GNAT_dom"/>
</dbReference>
<proteinExistence type="predicted"/>
<dbReference type="EMBL" id="CP069127">
    <property type="protein sequence ID" value="QRG70439.1"/>
    <property type="molecule type" value="Genomic_DNA"/>
</dbReference>
<name>A0ABX7FXA8_BRECH</name>
<accession>A0ABX7FXA8</accession>
<dbReference type="Gene3D" id="1.10.287.900">
    <property type="entry name" value="The crystal structure of the spermine/spermidine acetyltransferase from enterococcus faecali"/>
    <property type="match status" value="1"/>
</dbReference>
<dbReference type="Pfam" id="PF00583">
    <property type="entry name" value="Acetyltransf_1"/>
    <property type="match status" value="1"/>
</dbReference>
<dbReference type="PROSITE" id="PS51186">
    <property type="entry name" value="GNAT"/>
    <property type="match status" value="1"/>
</dbReference>
<dbReference type="CDD" id="cd04301">
    <property type="entry name" value="NAT_SF"/>
    <property type="match status" value="1"/>
</dbReference>
<reference evidence="2 3" key="1">
    <citation type="submission" date="2021-01" db="EMBL/GenBank/DDBJ databases">
        <title>Identification of strong promoters based on the transcriptome of Brevibacillus choshinensis.</title>
        <authorList>
            <person name="Yao D."/>
            <person name="Zhang K."/>
            <person name="Wu J."/>
        </authorList>
    </citation>
    <scope>NUCLEOTIDE SEQUENCE [LARGE SCALE GENOMIC DNA]</scope>
    <source>
        <strain evidence="2 3">HPD31-SP3</strain>
    </source>
</reference>
<gene>
    <name evidence="2" type="ORF">JNE38_03845</name>
</gene>
<dbReference type="SUPFAM" id="SSF55729">
    <property type="entry name" value="Acyl-CoA N-acyltransferases (Nat)"/>
    <property type="match status" value="1"/>
</dbReference>
<sequence length="156" mass="17774">MNIQLKPVTRDNWLEALELQVMEEQKSFVPTVAVSLAKVHIKPDGDGVEYLPFAIYHEESMVGFIMHAFEEETRDMYWINGFLIDASHQGRGYGKAALLQMIDYITQRFSQCQEVRLTVCPHNESALKLYRRTGFAETGDVYGGELVMRLPVTGSL</sequence>
<dbReference type="RefSeq" id="WP_203357409.1">
    <property type="nucleotide sequence ID" value="NZ_CP069127.1"/>
</dbReference>
<feature type="domain" description="N-acetyltransferase" evidence="1">
    <location>
        <begin position="3"/>
        <end position="153"/>
    </location>
</feature>
<dbReference type="Gene3D" id="3.40.630.30">
    <property type="match status" value="1"/>
</dbReference>
<dbReference type="InterPro" id="IPR016181">
    <property type="entry name" value="Acyl_CoA_acyltransferase"/>
</dbReference>
<dbReference type="Proteomes" id="UP000596248">
    <property type="component" value="Chromosome"/>
</dbReference>
<evidence type="ECO:0000313" key="3">
    <source>
        <dbReference type="Proteomes" id="UP000596248"/>
    </source>
</evidence>
<dbReference type="PANTHER" id="PTHR43328">
    <property type="entry name" value="ACETYLTRANSFERASE-RELATED"/>
    <property type="match status" value="1"/>
</dbReference>